<evidence type="ECO:0000313" key="2">
    <source>
        <dbReference type="Proteomes" id="UP000246464"/>
    </source>
</evidence>
<dbReference type="EMBL" id="CP026250">
    <property type="protein sequence ID" value="AWP05847.1"/>
    <property type="molecule type" value="Genomic_DNA"/>
</dbReference>
<proteinExistence type="predicted"/>
<protein>
    <recommendedName>
        <fullName evidence="3">Ig-like domain-containing protein</fullName>
    </recommendedName>
</protein>
<organism evidence="1 2">
    <name type="scientific">Scophthalmus maximus</name>
    <name type="common">Turbot</name>
    <name type="synonym">Psetta maxima</name>
    <dbReference type="NCBI Taxonomy" id="52904"/>
    <lineage>
        <taxon>Eukaryota</taxon>
        <taxon>Metazoa</taxon>
        <taxon>Chordata</taxon>
        <taxon>Craniata</taxon>
        <taxon>Vertebrata</taxon>
        <taxon>Euteleostomi</taxon>
        <taxon>Actinopterygii</taxon>
        <taxon>Neopterygii</taxon>
        <taxon>Teleostei</taxon>
        <taxon>Neoteleostei</taxon>
        <taxon>Acanthomorphata</taxon>
        <taxon>Carangaria</taxon>
        <taxon>Pleuronectiformes</taxon>
        <taxon>Pleuronectoidei</taxon>
        <taxon>Scophthalmidae</taxon>
        <taxon>Scophthalmus</taxon>
    </lineage>
</organism>
<dbReference type="Proteomes" id="UP000246464">
    <property type="component" value="Chromosome 8"/>
</dbReference>
<dbReference type="AlphaFoldDB" id="A0A2U9BNZ4"/>
<name>A0A2U9BNZ4_SCOMX</name>
<sequence length="147" mass="15873">MCKLQSNMGALHLYTPLELEECAGMVQGLLTSEGPACTFNSVHPDGDVHWFHGSHNLSDGPAKHNTTKRVGEGGWLTIHSNLQWESSDVPFNCSLKSSKSGRYIANTLIHKSASAHGASRSLPNGVRSHGPLRIFLCISVLLAVTLK</sequence>
<gene>
    <name evidence="1" type="ORF">SMAX5B_007600</name>
</gene>
<keyword evidence="2" id="KW-1185">Reference proteome</keyword>
<evidence type="ECO:0000313" key="1">
    <source>
        <dbReference type="EMBL" id="AWP05847.1"/>
    </source>
</evidence>
<reference evidence="1 2" key="1">
    <citation type="submission" date="2017-12" db="EMBL/GenBank/DDBJ databases">
        <title>Integrating genomic resources of turbot (Scophthalmus maximus) in depth evaluation of genetic and physical mapping variation across individuals.</title>
        <authorList>
            <person name="Martinez P."/>
        </authorList>
    </citation>
    <scope>NUCLEOTIDE SEQUENCE [LARGE SCALE GENOMIC DNA]</scope>
</reference>
<accession>A0A2U9BNZ4</accession>
<evidence type="ECO:0008006" key="3">
    <source>
        <dbReference type="Google" id="ProtNLM"/>
    </source>
</evidence>